<sequence>MSRFLLSLLVTTDGGGVDIIPVNGKAYRLLGGLQGGNSADNEYRAGDLSKDKKVVVISKEGGGEQFRSSPRWS</sequence>
<organism evidence="2 3">
    <name type="scientific">Caerostris extrusa</name>
    <name type="common">Bark spider</name>
    <name type="synonym">Caerostris bankana</name>
    <dbReference type="NCBI Taxonomy" id="172846"/>
    <lineage>
        <taxon>Eukaryota</taxon>
        <taxon>Metazoa</taxon>
        <taxon>Ecdysozoa</taxon>
        <taxon>Arthropoda</taxon>
        <taxon>Chelicerata</taxon>
        <taxon>Arachnida</taxon>
        <taxon>Araneae</taxon>
        <taxon>Araneomorphae</taxon>
        <taxon>Entelegynae</taxon>
        <taxon>Araneoidea</taxon>
        <taxon>Araneidae</taxon>
        <taxon>Caerostris</taxon>
    </lineage>
</organism>
<accession>A0AAV4QUX0</accession>
<gene>
    <name evidence="2" type="ORF">CEXT_686681</name>
</gene>
<keyword evidence="3" id="KW-1185">Reference proteome</keyword>
<reference evidence="2 3" key="1">
    <citation type="submission" date="2021-06" db="EMBL/GenBank/DDBJ databases">
        <title>Caerostris extrusa draft genome.</title>
        <authorList>
            <person name="Kono N."/>
            <person name="Arakawa K."/>
        </authorList>
    </citation>
    <scope>NUCLEOTIDE SEQUENCE [LARGE SCALE GENOMIC DNA]</scope>
</reference>
<dbReference type="AlphaFoldDB" id="A0AAV4QUX0"/>
<name>A0AAV4QUX0_CAEEX</name>
<feature type="signal peptide" evidence="1">
    <location>
        <begin position="1"/>
        <end position="16"/>
    </location>
</feature>
<evidence type="ECO:0000256" key="1">
    <source>
        <dbReference type="SAM" id="SignalP"/>
    </source>
</evidence>
<feature type="chain" id="PRO_5043741581" evidence="1">
    <location>
        <begin position="17"/>
        <end position="73"/>
    </location>
</feature>
<proteinExistence type="predicted"/>
<dbReference type="Proteomes" id="UP001054945">
    <property type="component" value="Unassembled WGS sequence"/>
</dbReference>
<dbReference type="EMBL" id="BPLR01006888">
    <property type="protein sequence ID" value="GIY13069.1"/>
    <property type="molecule type" value="Genomic_DNA"/>
</dbReference>
<evidence type="ECO:0000313" key="2">
    <source>
        <dbReference type="EMBL" id="GIY13069.1"/>
    </source>
</evidence>
<comment type="caution">
    <text evidence="2">The sequence shown here is derived from an EMBL/GenBank/DDBJ whole genome shotgun (WGS) entry which is preliminary data.</text>
</comment>
<evidence type="ECO:0000313" key="3">
    <source>
        <dbReference type="Proteomes" id="UP001054945"/>
    </source>
</evidence>
<keyword evidence="1" id="KW-0732">Signal</keyword>
<protein>
    <submittedName>
        <fullName evidence="2">Uncharacterized protein</fullName>
    </submittedName>
</protein>